<accession>K6AH54</accession>
<dbReference type="PATRIC" id="fig|999418.3.peg.2451"/>
<name>K6AH54_9BACT</name>
<organism evidence="1 2">
    <name type="scientific">Parabacteroides goldsteinii CL02T12C30</name>
    <dbReference type="NCBI Taxonomy" id="999418"/>
    <lineage>
        <taxon>Bacteria</taxon>
        <taxon>Pseudomonadati</taxon>
        <taxon>Bacteroidota</taxon>
        <taxon>Bacteroidia</taxon>
        <taxon>Bacteroidales</taxon>
        <taxon>Tannerellaceae</taxon>
        <taxon>Parabacteroides</taxon>
    </lineage>
</organism>
<dbReference type="RefSeq" id="WP_007654405.1">
    <property type="nucleotide sequence ID" value="NZ_JH976473.1"/>
</dbReference>
<dbReference type="AlphaFoldDB" id="K6AH54"/>
<evidence type="ECO:0000313" key="2">
    <source>
        <dbReference type="Proteomes" id="UP000006330"/>
    </source>
</evidence>
<proteinExistence type="predicted"/>
<sequence length="58" mass="6801">MYAEKDKDGNIIIQQITEEEASWLDDSIRCYLAGKQACDRTDIDKKMMSLKRQLETLF</sequence>
<comment type="caution">
    <text evidence="1">The sequence shown here is derived from an EMBL/GenBank/DDBJ whole genome shotgun (WGS) entry which is preliminary data.</text>
</comment>
<protein>
    <submittedName>
        <fullName evidence="1">Uncharacterized protein</fullName>
    </submittedName>
</protein>
<gene>
    <name evidence="1" type="ORF">HMPREF1076_02410</name>
</gene>
<dbReference type="HOGENOM" id="CLU_2975155_0_0_10"/>
<evidence type="ECO:0000313" key="1">
    <source>
        <dbReference type="EMBL" id="EKN15073.1"/>
    </source>
</evidence>
<reference evidence="1 2" key="1">
    <citation type="submission" date="2012-02" db="EMBL/GenBank/DDBJ databases">
        <title>The Genome Sequence of Parabacteroides goldsteinii CL02T12C30.</title>
        <authorList>
            <consortium name="The Broad Institute Genome Sequencing Platform"/>
            <person name="Earl A."/>
            <person name="Ward D."/>
            <person name="Feldgarden M."/>
            <person name="Gevers D."/>
            <person name="Zitomersky N.L."/>
            <person name="Coyne M.J."/>
            <person name="Comstock L.E."/>
            <person name="Young S.K."/>
            <person name="Zeng Q."/>
            <person name="Gargeya S."/>
            <person name="Fitzgerald M."/>
            <person name="Haas B."/>
            <person name="Abouelleil A."/>
            <person name="Alvarado L."/>
            <person name="Arachchi H.M."/>
            <person name="Berlin A."/>
            <person name="Chapman S.B."/>
            <person name="Gearin G."/>
            <person name="Goldberg J."/>
            <person name="Griggs A."/>
            <person name="Gujja S."/>
            <person name="Hansen M."/>
            <person name="Heiman D."/>
            <person name="Howarth C."/>
            <person name="Larimer J."/>
            <person name="Lui A."/>
            <person name="MacDonald P.J.P."/>
            <person name="McCowen C."/>
            <person name="Montmayeur A."/>
            <person name="Murphy C."/>
            <person name="Neiman D."/>
            <person name="Pearson M."/>
            <person name="Priest M."/>
            <person name="Roberts A."/>
            <person name="Saif S."/>
            <person name="Shea T."/>
            <person name="Sisk P."/>
            <person name="Stolte C."/>
            <person name="Sykes S."/>
            <person name="Wortman J."/>
            <person name="Nusbaum C."/>
            <person name="Birren B."/>
        </authorList>
    </citation>
    <scope>NUCLEOTIDE SEQUENCE [LARGE SCALE GENOMIC DNA]</scope>
    <source>
        <strain evidence="1 2">CL02T12C30</strain>
    </source>
</reference>
<dbReference type="EMBL" id="AGZO01000017">
    <property type="protein sequence ID" value="EKN15073.1"/>
    <property type="molecule type" value="Genomic_DNA"/>
</dbReference>
<dbReference type="Proteomes" id="UP000006330">
    <property type="component" value="Unassembled WGS sequence"/>
</dbReference>